<evidence type="ECO:0000313" key="7">
    <source>
        <dbReference type="Proteomes" id="UP001166286"/>
    </source>
</evidence>
<feature type="compositionally biased region" description="Acidic residues" evidence="4">
    <location>
        <begin position="475"/>
        <end position="488"/>
    </location>
</feature>
<dbReference type="EMBL" id="JAFEKC020000006">
    <property type="protein sequence ID" value="KAK0513988.1"/>
    <property type="molecule type" value="Genomic_DNA"/>
</dbReference>
<dbReference type="InterPro" id="IPR015943">
    <property type="entry name" value="WD40/YVTN_repeat-like_dom_sf"/>
</dbReference>
<dbReference type="Gene3D" id="2.130.10.10">
    <property type="entry name" value="YVTN repeat-like/Quinoprotein amine dehydrogenase"/>
    <property type="match status" value="1"/>
</dbReference>
<feature type="region of interest" description="Disordered" evidence="4">
    <location>
        <begin position="473"/>
        <end position="544"/>
    </location>
</feature>
<evidence type="ECO:0000256" key="3">
    <source>
        <dbReference type="ARBA" id="ARBA00038335"/>
    </source>
</evidence>
<feature type="compositionally biased region" description="Basic and acidic residues" evidence="4">
    <location>
        <begin position="94"/>
        <end position="104"/>
    </location>
</feature>
<comment type="similarity">
    <text evidence="3">Belongs to the UTP5 family.</text>
</comment>
<feature type="domain" description="Small-subunit processome Utp12" evidence="5">
    <location>
        <begin position="597"/>
        <end position="700"/>
    </location>
</feature>
<dbReference type="GO" id="GO:0000462">
    <property type="term" value="P:maturation of SSU-rRNA from tricistronic rRNA transcript (SSU-rRNA, 5.8S rRNA, LSU-rRNA)"/>
    <property type="evidence" value="ECO:0007669"/>
    <property type="project" value="TreeGrafter"/>
</dbReference>
<accession>A0AA39V2Y1</accession>
<name>A0AA39V2Y1_9LECA</name>
<dbReference type="SUPFAM" id="SSF50978">
    <property type="entry name" value="WD40 repeat-like"/>
    <property type="match status" value="1"/>
</dbReference>
<feature type="compositionally biased region" description="Acidic residues" evidence="4">
    <location>
        <begin position="736"/>
        <end position="746"/>
    </location>
</feature>
<feature type="compositionally biased region" description="Acidic residues" evidence="4">
    <location>
        <begin position="505"/>
        <end position="521"/>
    </location>
</feature>
<reference evidence="6" key="1">
    <citation type="submission" date="2023-03" db="EMBL/GenBank/DDBJ databases">
        <title>Complete genome of Cladonia borealis.</title>
        <authorList>
            <person name="Park H."/>
        </authorList>
    </citation>
    <scope>NUCLEOTIDE SEQUENCE</scope>
    <source>
        <strain evidence="6">ANT050790</strain>
    </source>
</reference>
<dbReference type="InterPro" id="IPR036322">
    <property type="entry name" value="WD40_repeat_dom_sf"/>
</dbReference>
<evidence type="ECO:0000313" key="6">
    <source>
        <dbReference type="EMBL" id="KAK0513988.1"/>
    </source>
</evidence>
<dbReference type="InterPro" id="IPR052414">
    <property type="entry name" value="U3_snoRNA-assoc_WDR"/>
</dbReference>
<feature type="region of interest" description="Disordered" evidence="4">
    <location>
        <begin position="94"/>
        <end position="117"/>
    </location>
</feature>
<dbReference type="Proteomes" id="UP001166286">
    <property type="component" value="Unassembled WGS sequence"/>
</dbReference>
<evidence type="ECO:0000259" key="5">
    <source>
        <dbReference type="Pfam" id="PF04003"/>
    </source>
</evidence>
<keyword evidence="2" id="KW-0539">Nucleus</keyword>
<protein>
    <recommendedName>
        <fullName evidence="5">Small-subunit processome Utp12 domain-containing protein</fullName>
    </recommendedName>
</protein>
<evidence type="ECO:0000256" key="4">
    <source>
        <dbReference type="SAM" id="MobiDB-lite"/>
    </source>
</evidence>
<evidence type="ECO:0000256" key="2">
    <source>
        <dbReference type="ARBA" id="ARBA00023242"/>
    </source>
</evidence>
<feature type="compositionally biased region" description="Acidic residues" evidence="4">
    <location>
        <begin position="763"/>
        <end position="787"/>
    </location>
</feature>
<keyword evidence="7" id="KW-1185">Reference proteome</keyword>
<organism evidence="6 7">
    <name type="scientific">Cladonia borealis</name>
    <dbReference type="NCBI Taxonomy" id="184061"/>
    <lineage>
        <taxon>Eukaryota</taxon>
        <taxon>Fungi</taxon>
        <taxon>Dikarya</taxon>
        <taxon>Ascomycota</taxon>
        <taxon>Pezizomycotina</taxon>
        <taxon>Lecanoromycetes</taxon>
        <taxon>OSLEUM clade</taxon>
        <taxon>Lecanoromycetidae</taxon>
        <taxon>Lecanorales</taxon>
        <taxon>Lecanorineae</taxon>
        <taxon>Cladoniaceae</taxon>
        <taxon>Cladonia</taxon>
    </lineage>
</organism>
<dbReference type="GO" id="GO:0032040">
    <property type="term" value="C:small-subunit processome"/>
    <property type="evidence" value="ECO:0007669"/>
    <property type="project" value="UniProtKB-ARBA"/>
</dbReference>
<gene>
    <name evidence="6" type="ORF">JMJ35_003710</name>
</gene>
<sequence>MGKSKTPKGVASNISSTANPAASSIVQSGAKSSILKSSFCPSLLQFSLFASIIQGLGSQHLRIHNTTTGRLQCEHAIGSKATVTCLDWGYYGENHPDRQHQESNKKRKRNELVNGNTSNGKARGIAIAFGTTDSEIQIFSPAEARILGTLKGAHTQGIRDYKFADHGLHSEGWSIGGDGKLVQWDLKTGKALRTVLLPHGPANSLRPLRSSVICASHNAYFIDPDSQDQPASFTASTNPVHTIIGSIPRTGRGTTFLTAAENDRFINVFNADTPTSIGSLRTESEVLHLDLYSRHGESDETDRGHTLEMRMLQPQEAVAVVNKDGVLEIFPEPFDFESSKGGSENLKARMKQRTRKASAQVRIKRPDKSSTTVPLINASFQESEIALAWAEGGVNLFFEKLKWRDDGTGQLLLKDMTDIVKAKSGAGLGAVDIHGVKDMGKTHVDESHTVVANGGDADDVSMADEQPEVISISSAEEETDSEEDEDDNAPAGLLEAKTLNSGGVEEGDTREDEDVNMEDVDGQQGSKAAKEDMEAQEDGEPSFGDLIRANAPEPIEVQAAFTDPNAQSLVPTGEKGLQHLPSGMSLGTVLTQSLRTNDTNLLETCFHVKELSAVRATIERLDSSFATILLQRLAERLHSRPGRAGSLMVWIQWTLVAHGGYLAGQPEIMKKLASLHRVVKDRANSLQPLLSLKGKLDMLEAQMNLRKSMQARSKIANTFEEDDEEDVIYVEGQEEFDYEDEEEQGDAMDSQPAKLGAKVQEPAEADDSDAAGDSASEDDDEESEDEMPTATNGIIAESEDSENDNEEGMFDVEASSTDHESRDEVSEDEVDHESIDTENSSDTDTSPPPKRPAKAKLSNGLKPKKR</sequence>
<evidence type="ECO:0000256" key="1">
    <source>
        <dbReference type="ARBA" id="ARBA00004123"/>
    </source>
</evidence>
<dbReference type="Pfam" id="PF04003">
    <property type="entry name" value="Utp12"/>
    <property type="match status" value="1"/>
</dbReference>
<dbReference type="PANTHER" id="PTHR44267">
    <property type="entry name" value="WD REPEAT-CONTAINING PROTEIN 43"/>
    <property type="match status" value="1"/>
</dbReference>
<dbReference type="PANTHER" id="PTHR44267:SF1">
    <property type="entry name" value="WD REPEAT-CONTAINING PROTEIN 43"/>
    <property type="match status" value="1"/>
</dbReference>
<feature type="compositionally biased region" description="Acidic residues" evidence="4">
    <location>
        <begin position="797"/>
        <end position="810"/>
    </location>
</feature>
<feature type="region of interest" description="Disordered" evidence="4">
    <location>
        <begin position="736"/>
        <end position="866"/>
    </location>
</feature>
<proteinExistence type="inferred from homology"/>
<comment type="subcellular location">
    <subcellularLocation>
        <location evidence="1">Nucleus</location>
    </subcellularLocation>
</comment>
<dbReference type="AlphaFoldDB" id="A0AA39V2Y1"/>
<dbReference type="InterPro" id="IPR007148">
    <property type="entry name" value="SSU_processome_Utp12"/>
</dbReference>
<comment type="caution">
    <text evidence="6">The sequence shown here is derived from an EMBL/GenBank/DDBJ whole genome shotgun (WGS) entry which is preliminary data.</text>
</comment>